<organism evidence="6 7">
    <name type="scientific">Calidris pygmaea</name>
    <name type="common">Spoon-billed sandpiper</name>
    <dbReference type="NCBI Taxonomy" id="425635"/>
    <lineage>
        <taxon>Eukaryota</taxon>
        <taxon>Metazoa</taxon>
        <taxon>Chordata</taxon>
        <taxon>Craniata</taxon>
        <taxon>Vertebrata</taxon>
        <taxon>Euteleostomi</taxon>
        <taxon>Archelosauria</taxon>
        <taxon>Archosauria</taxon>
        <taxon>Dinosauria</taxon>
        <taxon>Saurischia</taxon>
        <taxon>Theropoda</taxon>
        <taxon>Coelurosauria</taxon>
        <taxon>Aves</taxon>
        <taxon>Neognathae</taxon>
        <taxon>Neoaves</taxon>
        <taxon>Charadriiformes</taxon>
        <taxon>Scolopacidae</taxon>
        <taxon>Calidris</taxon>
    </lineage>
</organism>
<dbReference type="GO" id="GO:0005882">
    <property type="term" value="C:intermediate filament"/>
    <property type="evidence" value="ECO:0007669"/>
    <property type="project" value="UniProtKB-KW"/>
</dbReference>
<protein>
    <recommendedName>
        <fullName evidence="5">IF rod domain-containing protein</fullName>
    </recommendedName>
</protein>
<evidence type="ECO:0000256" key="3">
    <source>
        <dbReference type="SAM" id="Coils"/>
    </source>
</evidence>
<dbReference type="Pfam" id="PF00038">
    <property type="entry name" value="Filament"/>
    <property type="match status" value="1"/>
</dbReference>
<dbReference type="GO" id="GO:0099160">
    <property type="term" value="C:postsynaptic intermediate filament cytoskeleton"/>
    <property type="evidence" value="ECO:0007669"/>
    <property type="project" value="TreeGrafter"/>
</dbReference>
<evidence type="ECO:0000313" key="7">
    <source>
        <dbReference type="Proteomes" id="UP000694419"/>
    </source>
</evidence>
<reference evidence="6" key="2">
    <citation type="submission" date="2025-09" db="UniProtKB">
        <authorList>
            <consortium name="Ensembl"/>
        </authorList>
    </citation>
    <scope>IDENTIFICATION</scope>
</reference>
<evidence type="ECO:0000259" key="5">
    <source>
        <dbReference type="Pfam" id="PF00038"/>
    </source>
</evidence>
<evidence type="ECO:0000256" key="2">
    <source>
        <dbReference type="ARBA" id="ARBA00023054"/>
    </source>
</evidence>
<evidence type="ECO:0000256" key="4">
    <source>
        <dbReference type="SAM" id="MobiDB-lite"/>
    </source>
</evidence>
<feature type="domain" description="IF rod" evidence="5">
    <location>
        <begin position="101"/>
        <end position="195"/>
    </location>
</feature>
<proteinExistence type="predicted"/>
<keyword evidence="7" id="KW-1185">Reference proteome</keyword>
<accession>A0A8C3PRG7</accession>
<feature type="region of interest" description="Disordered" evidence="4">
    <location>
        <begin position="246"/>
        <end position="347"/>
    </location>
</feature>
<feature type="coiled-coil region" evidence="3">
    <location>
        <begin position="142"/>
        <end position="176"/>
    </location>
</feature>
<dbReference type="GO" id="GO:0005737">
    <property type="term" value="C:cytoplasm"/>
    <property type="evidence" value="ECO:0007669"/>
    <property type="project" value="TreeGrafter"/>
</dbReference>
<evidence type="ECO:0000256" key="1">
    <source>
        <dbReference type="ARBA" id="ARBA00022754"/>
    </source>
</evidence>
<dbReference type="GO" id="GO:0099184">
    <property type="term" value="F:structural constituent of postsynaptic intermediate filament cytoskeleton"/>
    <property type="evidence" value="ECO:0007669"/>
    <property type="project" value="TreeGrafter"/>
</dbReference>
<dbReference type="InterPro" id="IPR050405">
    <property type="entry name" value="Intermediate_filament"/>
</dbReference>
<reference evidence="6" key="1">
    <citation type="submission" date="2025-08" db="UniProtKB">
        <authorList>
            <consortium name="Ensembl"/>
        </authorList>
    </citation>
    <scope>IDENTIFICATION</scope>
</reference>
<dbReference type="Gene3D" id="1.20.5.170">
    <property type="match status" value="1"/>
</dbReference>
<name>A0A8C3PRG7_9CHAR</name>
<sequence>MVLQTPPGDWQEPAPRPRPWAAGEGQAPDGPPRRGYREEEAGNRCRFPGGGIGCDSVTWPRFYRGEGGGEQLRRRRRRAAGMSAAEGWPRSRWGGGGGGGEAVLRARAEAAGYRRLLRARAAEVEALRGAVGALHRQLEGLRDRRSGELAKYQERVAELEREIGEAEAEMARCLREYPALLRLRMALEAEIAAYRYAGAGRGGGGGSGGAGGARGSARACLLQGDAGGRRAASGLSGPAVTGHSALLRDLPLPGPARPRVWAPRPRTSAPRGPLSPYSPAPPDLCPRTPRPRDPRTVWTPPDSRSPGPSVPLCYGPPRTPGTPGSPGSPDPRPGSPRPPRRAALTGPHTLTSLSGAAAGLWSRPQPAQKHLNKAPWHYPEPARLWWWGSVHWRGPVAVWGSAAEPGPAAIPWETGCRGRVPWGLPGCWVFVPS</sequence>
<dbReference type="InterPro" id="IPR039008">
    <property type="entry name" value="IF_rod_dom"/>
</dbReference>
<feature type="region of interest" description="Disordered" evidence="4">
    <location>
        <begin position="1"/>
        <end position="47"/>
    </location>
</feature>
<dbReference type="GO" id="GO:0030424">
    <property type="term" value="C:axon"/>
    <property type="evidence" value="ECO:0007669"/>
    <property type="project" value="TreeGrafter"/>
</dbReference>
<evidence type="ECO:0000313" key="6">
    <source>
        <dbReference type="Ensembl" id="ENSCPGP00000022161.1"/>
    </source>
</evidence>
<feature type="compositionally biased region" description="Low complexity" evidence="4">
    <location>
        <begin position="257"/>
        <end position="266"/>
    </location>
</feature>
<feature type="compositionally biased region" description="Basic and acidic residues" evidence="4">
    <location>
        <begin position="31"/>
        <end position="43"/>
    </location>
</feature>
<dbReference type="GO" id="GO:0033693">
    <property type="term" value="P:neurofilament bundle assembly"/>
    <property type="evidence" value="ECO:0007669"/>
    <property type="project" value="TreeGrafter"/>
</dbReference>
<keyword evidence="1" id="KW-0403">Intermediate filament</keyword>
<dbReference type="AlphaFoldDB" id="A0A8C3PRG7"/>
<dbReference type="PANTHER" id="PTHR45652">
    <property type="entry name" value="GLIAL FIBRILLARY ACIDIC PROTEIN"/>
    <property type="match status" value="1"/>
</dbReference>
<dbReference type="SUPFAM" id="SSF64593">
    <property type="entry name" value="Intermediate filament protein, coiled coil region"/>
    <property type="match status" value="1"/>
</dbReference>
<dbReference type="PANTHER" id="PTHR45652:SF4">
    <property type="entry name" value="INTERMEDIATE FILAMENT PROTEIN-LIKE"/>
    <property type="match status" value="1"/>
</dbReference>
<dbReference type="Proteomes" id="UP000694419">
    <property type="component" value="Unplaced"/>
</dbReference>
<feature type="compositionally biased region" description="Pro residues" evidence="4">
    <location>
        <begin position="326"/>
        <end position="337"/>
    </location>
</feature>
<dbReference type="Ensembl" id="ENSCPGT00000024247.1">
    <property type="protein sequence ID" value="ENSCPGP00000022161.1"/>
    <property type="gene ID" value="ENSCPGG00000015403.1"/>
</dbReference>
<keyword evidence="2 3" id="KW-0175">Coiled coil</keyword>